<reference evidence="2" key="2">
    <citation type="submission" date="2021-05" db="EMBL/GenBank/DDBJ databases">
        <title>Protein family content uncovers lineage relationships and bacterial pathway maintenance mechanisms in DPANN archaea.</title>
        <authorList>
            <person name="Castelle C.J."/>
            <person name="Meheust R."/>
            <person name="Jaffe A.L."/>
            <person name="Seitz K."/>
            <person name="Gong X."/>
            <person name="Baker B.J."/>
            <person name="Banfield J.F."/>
        </authorList>
    </citation>
    <scope>NUCLEOTIDE SEQUENCE</scope>
    <source>
        <strain evidence="2">RIFCSPHIGHO2_01_FULL_AR10_44_11</strain>
    </source>
</reference>
<dbReference type="InterPro" id="IPR050325">
    <property type="entry name" value="Prot/Nucl_acid_deglycase"/>
</dbReference>
<dbReference type="GO" id="GO:0005737">
    <property type="term" value="C:cytoplasm"/>
    <property type="evidence" value="ECO:0007669"/>
    <property type="project" value="TreeGrafter"/>
</dbReference>
<comment type="caution">
    <text evidence="2">The sequence shown here is derived from an EMBL/GenBank/DDBJ whole genome shotgun (WGS) entry which is preliminary data.</text>
</comment>
<evidence type="ECO:0000313" key="3">
    <source>
        <dbReference type="Proteomes" id="UP000677687"/>
    </source>
</evidence>
<dbReference type="EMBL" id="JAGVWD010000061">
    <property type="protein sequence ID" value="MBS3057718.1"/>
    <property type="molecule type" value="Genomic_DNA"/>
</dbReference>
<dbReference type="PANTHER" id="PTHR48094:SF12">
    <property type="entry name" value="PARKINSON DISEASE PROTEIN 7 HOMOLOG"/>
    <property type="match status" value="1"/>
</dbReference>
<dbReference type="Proteomes" id="UP000677687">
    <property type="component" value="Unassembled WGS sequence"/>
</dbReference>
<dbReference type="AlphaFoldDB" id="A0A8T4KRH7"/>
<dbReference type="InterPro" id="IPR002818">
    <property type="entry name" value="DJ-1/PfpI"/>
</dbReference>
<name>A0A8T4KRH7_9ARCH</name>
<dbReference type="InterPro" id="IPR029062">
    <property type="entry name" value="Class_I_gatase-like"/>
</dbReference>
<gene>
    <name evidence="2" type="ORF">J4415_03780</name>
</gene>
<accession>A0A8T4KRH7</accession>
<evidence type="ECO:0000313" key="2">
    <source>
        <dbReference type="EMBL" id="MBS3057718.1"/>
    </source>
</evidence>
<dbReference type="Pfam" id="PF01965">
    <property type="entry name" value="DJ-1_PfpI"/>
    <property type="match status" value="1"/>
</dbReference>
<sequence length="171" mass="17633">MSGSKKALIVIAFSNFRDEELFDTQAELEKAGIETTVASIKTGIAKGMLGGETQVQTTIEDADSKDYDAVVFIGGGGASVYFNNKRAHEIASSACNSGKILAAICIAPSTLANAGLLKGKKATCFPSEAQNLKSKGAIYTGKAVETDGKIITADGPESAHAFGKAIANALK</sequence>
<dbReference type="Gene3D" id="3.40.50.880">
    <property type="match status" value="1"/>
</dbReference>
<proteinExistence type="predicted"/>
<organism evidence="2 3">
    <name type="scientific">Candidatus Iainarchaeum sp</name>
    <dbReference type="NCBI Taxonomy" id="3101447"/>
    <lineage>
        <taxon>Archaea</taxon>
        <taxon>Candidatus Iainarchaeota</taxon>
        <taxon>Candidatus Iainarchaeia</taxon>
        <taxon>Candidatus Iainarchaeales</taxon>
        <taxon>Candidatus Iainarchaeaceae</taxon>
        <taxon>Candidatus Iainarchaeum</taxon>
    </lineage>
</organism>
<protein>
    <submittedName>
        <fullName evidence="2">DJ-1/PfpI family protein</fullName>
    </submittedName>
</protein>
<dbReference type="SUPFAM" id="SSF52317">
    <property type="entry name" value="Class I glutamine amidotransferase-like"/>
    <property type="match status" value="1"/>
</dbReference>
<dbReference type="CDD" id="cd03135">
    <property type="entry name" value="GATase1_DJ-1"/>
    <property type="match status" value="1"/>
</dbReference>
<reference evidence="2" key="1">
    <citation type="submission" date="2021-03" db="EMBL/GenBank/DDBJ databases">
        <authorList>
            <person name="Jaffe A."/>
        </authorList>
    </citation>
    <scope>NUCLEOTIDE SEQUENCE</scope>
    <source>
        <strain evidence="2">RIFCSPHIGHO2_01_FULL_AR10_44_11</strain>
    </source>
</reference>
<evidence type="ECO:0000259" key="1">
    <source>
        <dbReference type="Pfam" id="PF01965"/>
    </source>
</evidence>
<dbReference type="PANTHER" id="PTHR48094">
    <property type="entry name" value="PROTEIN/NUCLEIC ACID DEGLYCASE DJ-1-RELATED"/>
    <property type="match status" value="1"/>
</dbReference>
<feature type="domain" description="DJ-1/PfpI" evidence="1">
    <location>
        <begin position="5"/>
        <end position="167"/>
    </location>
</feature>